<dbReference type="STRING" id="388408.LAX5112_02267"/>
<evidence type="ECO:0000313" key="5">
    <source>
        <dbReference type="Proteomes" id="UP000053235"/>
    </source>
</evidence>
<accession>A0A0M7A5F4</accession>
<dbReference type="AlphaFoldDB" id="A0A0M7A5F4"/>
<evidence type="ECO:0000313" key="4">
    <source>
        <dbReference type="EMBL" id="CTQ69821.1"/>
    </source>
</evidence>
<feature type="signal peptide" evidence="2">
    <location>
        <begin position="1"/>
        <end position="24"/>
    </location>
</feature>
<dbReference type="InterPro" id="IPR001638">
    <property type="entry name" value="Solute-binding_3/MltF_N"/>
</dbReference>
<evidence type="ECO:0000259" key="3">
    <source>
        <dbReference type="SMART" id="SM00062"/>
    </source>
</evidence>
<proteinExistence type="predicted"/>
<dbReference type="Proteomes" id="UP000053235">
    <property type="component" value="Unassembled WGS sequence"/>
</dbReference>
<dbReference type="RefSeq" id="WP_082429024.1">
    <property type="nucleotide sequence ID" value="NZ_CXWD01000007.1"/>
</dbReference>
<dbReference type="Pfam" id="PF00497">
    <property type="entry name" value="SBP_bac_3"/>
    <property type="match status" value="1"/>
</dbReference>
<reference evidence="5" key="1">
    <citation type="submission" date="2015-07" db="EMBL/GenBank/DDBJ databases">
        <authorList>
            <person name="Rodrigo-Torres Lidia"/>
            <person name="Arahal R.David."/>
        </authorList>
    </citation>
    <scope>NUCLEOTIDE SEQUENCE [LARGE SCALE GENOMIC DNA]</scope>
    <source>
        <strain evidence="5">CECT 5112</strain>
    </source>
</reference>
<protein>
    <submittedName>
        <fullName evidence="4">Glutamine-binding periplasmic protein</fullName>
    </submittedName>
</protein>
<keyword evidence="1 2" id="KW-0732">Signal</keyword>
<dbReference type="PANTHER" id="PTHR35936">
    <property type="entry name" value="MEMBRANE-BOUND LYTIC MUREIN TRANSGLYCOSYLASE F"/>
    <property type="match status" value="1"/>
</dbReference>
<keyword evidence="5" id="KW-1185">Reference proteome</keyword>
<evidence type="ECO:0000256" key="2">
    <source>
        <dbReference type="SAM" id="SignalP"/>
    </source>
</evidence>
<dbReference type="EMBL" id="CXWD01000007">
    <property type="protein sequence ID" value="CTQ69821.1"/>
    <property type="molecule type" value="Genomic_DNA"/>
</dbReference>
<dbReference type="SUPFAM" id="SSF53850">
    <property type="entry name" value="Periplasmic binding protein-like II"/>
    <property type="match status" value="1"/>
</dbReference>
<dbReference type="Gene3D" id="3.40.190.10">
    <property type="entry name" value="Periplasmic binding protein-like II"/>
    <property type="match status" value="2"/>
</dbReference>
<feature type="chain" id="PRO_5005809280" evidence="2">
    <location>
        <begin position="25"/>
        <end position="265"/>
    </location>
</feature>
<name>A0A0M7A5F4_9HYPH</name>
<dbReference type="SMART" id="SM00062">
    <property type="entry name" value="PBPb"/>
    <property type="match status" value="1"/>
</dbReference>
<feature type="domain" description="Solute-binding protein family 3/N-terminal" evidence="3">
    <location>
        <begin position="28"/>
        <end position="248"/>
    </location>
</feature>
<dbReference type="PANTHER" id="PTHR35936:SF25">
    <property type="entry name" value="ABC TRANSPORTER SUBSTRATE-BINDING PROTEIN"/>
    <property type="match status" value="1"/>
</dbReference>
<evidence type="ECO:0000256" key="1">
    <source>
        <dbReference type="ARBA" id="ARBA00022729"/>
    </source>
</evidence>
<organism evidence="4 5">
    <name type="scientific">Roseibium alexandrii</name>
    <dbReference type="NCBI Taxonomy" id="388408"/>
    <lineage>
        <taxon>Bacteria</taxon>
        <taxon>Pseudomonadati</taxon>
        <taxon>Pseudomonadota</taxon>
        <taxon>Alphaproteobacteria</taxon>
        <taxon>Hyphomicrobiales</taxon>
        <taxon>Stappiaceae</taxon>
        <taxon>Roseibium</taxon>
    </lineage>
</organism>
<sequence>MLMRIFSRLVAVLAAAVFAQTASARAESWLISSETDFPPYNYYQGAQFKGIDTEIVRLIVTELGYKPVFVQLPWKRVVQSVESNEVDLGYQFVGTKERFEKFRMVGPFRNGVTTLMFPADSNIEFQSVDDLTGLVIGTVRGYAYAPEFDKADHVSKEEATDNETNVRKLAAGRLHAIVGDRDTLAFLAARLGYSGKFKFAEEPLAVVPRYVAFPKERAEAAKAFQAMLDQKISDGAVDAIINKYTTIQVSQLPQQADEAIVQTSR</sequence>
<gene>
    <name evidence="4" type="primary">glnH_2</name>
    <name evidence="4" type="ORF">LAX5112_02267</name>
</gene>